<evidence type="ECO:0000313" key="3">
    <source>
        <dbReference type="Proteomes" id="UP000274358"/>
    </source>
</evidence>
<comment type="caution">
    <text evidence="2">The sequence shown here is derived from an EMBL/GenBank/DDBJ whole genome shotgun (WGS) entry which is preliminary data.</text>
</comment>
<keyword evidence="1" id="KW-0472">Membrane</keyword>
<dbReference type="Proteomes" id="UP000274358">
    <property type="component" value="Unassembled WGS sequence"/>
</dbReference>
<keyword evidence="3" id="KW-1185">Reference proteome</keyword>
<accession>A0A432M241</accession>
<dbReference type="OrthoDB" id="871774at2"/>
<proteinExistence type="predicted"/>
<dbReference type="EMBL" id="RYYV01000016">
    <property type="protein sequence ID" value="RUL72190.1"/>
    <property type="molecule type" value="Genomic_DNA"/>
</dbReference>
<dbReference type="AlphaFoldDB" id="A0A432M241"/>
<organism evidence="2 3">
    <name type="scientific">Dyella choica</name>
    <dbReference type="NCBI Taxonomy" id="1927959"/>
    <lineage>
        <taxon>Bacteria</taxon>
        <taxon>Pseudomonadati</taxon>
        <taxon>Pseudomonadota</taxon>
        <taxon>Gammaproteobacteria</taxon>
        <taxon>Lysobacterales</taxon>
        <taxon>Rhodanobacteraceae</taxon>
        <taxon>Dyella</taxon>
    </lineage>
</organism>
<gene>
    <name evidence="2" type="ORF">EKH80_17865</name>
</gene>
<dbReference type="RefSeq" id="WP_126686149.1">
    <property type="nucleotide sequence ID" value="NZ_RYYV01000016.1"/>
</dbReference>
<protein>
    <submittedName>
        <fullName evidence="2">Uncharacterized protein</fullName>
    </submittedName>
</protein>
<reference evidence="2 3" key="1">
    <citation type="submission" date="2018-12" db="EMBL/GenBank/DDBJ databases">
        <title>Dyella dinghuensis sp. nov. DHOA06 and Dyella choica sp. nov. 4M-K27, isolated from forest soil.</title>
        <authorList>
            <person name="Qiu L.-H."/>
            <person name="Gao Z.-H."/>
        </authorList>
    </citation>
    <scope>NUCLEOTIDE SEQUENCE [LARGE SCALE GENOMIC DNA]</scope>
    <source>
        <strain evidence="2 3">4M-K27</strain>
    </source>
</reference>
<keyword evidence="1" id="KW-0812">Transmembrane</keyword>
<keyword evidence="1" id="KW-1133">Transmembrane helix</keyword>
<evidence type="ECO:0000256" key="1">
    <source>
        <dbReference type="SAM" id="Phobius"/>
    </source>
</evidence>
<evidence type="ECO:0000313" key="2">
    <source>
        <dbReference type="EMBL" id="RUL72190.1"/>
    </source>
</evidence>
<sequence length="124" mass="13676">MTTKRFEELAWEGLSFSLWLAAVMLNMASVLWLGFQGLQWLHDGHWTRQPPVMTWIHGVCPGACDFMNNPHSWYGAAKLVRFLSEVPSGLALALVGLMLGVLSVSVSDHRSLAPNVTRAGTGIR</sequence>
<feature type="transmembrane region" description="Helical" evidence="1">
    <location>
        <begin position="16"/>
        <end position="35"/>
    </location>
</feature>
<feature type="transmembrane region" description="Helical" evidence="1">
    <location>
        <begin position="88"/>
        <end position="106"/>
    </location>
</feature>
<name>A0A432M241_9GAMM</name>